<dbReference type="GeneID" id="136822883"/>
<dbReference type="GO" id="GO:0022890">
    <property type="term" value="F:inorganic cation transmembrane transporter activity"/>
    <property type="evidence" value="ECO:0007669"/>
    <property type="project" value="TreeGrafter"/>
</dbReference>
<keyword evidence="6 8" id="KW-1133">Transmembrane helix</keyword>
<dbReference type="Proteomes" id="UP000594262">
    <property type="component" value="Unplaced"/>
</dbReference>
<evidence type="ECO:0000256" key="2">
    <source>
        <dbReference type="ARBA" id="ARBA00006109"/>
    </source>
</evidence>
<dbReference type="GO" id="GO:0031901">
    <property type="term" value="C:early endosome membrane"/>
    <property type="evidence" value="ECO:0007669"/>
    <property type="project" value="UniProtKB-SubCell"/>
</dbReference>
<evidence type="ECO:0000256" key="7">
    <source>
        <dbReference type="ARBA" id="ARBA00023136"/>
    </source>
</evidence>
<evidence type="ECO:0000256" key="1">
    <source>
        <dbReference type="ARBA" id="ARBA00004477"/>
    </source>
</evidence>
<keyword evidence="5 8" id="KW-0256">Endoplasmic reticulum</keyword>
<feature type="transmembrane region" description="Helical" evidence="8">
    <location>
        <begin position="46"/>
        <end position="64"/>
    </location>
</feature>
<organism evidence="9 10">
    <name type="scientific">Clytia hemisphaerica</name>
    <dbReference type="NCBI Taxonomy" id="252671"/>
    <lineage>
        <taxon>Eukaryota</taxon>
        <taxon>Metazoa</taxon>
        <taxon>Cnidaria</taxon>
        <taxon>Hydrozoa</taxon>
        <taxon>Hydroidolina</taxon>
        <taxon>Leptothecata</taxon>
        <taxon>Obeliida</taxon>
        <taxon>Clytiidae</taxon>
        <taxon>Clytia</taxon>
    </lineage>
</organism>
<keyword evidence="7 8" id="KW-0472">Membrane</keyword>
<dbReference type="AlphaFoldDB" id="A0A7M5V1E0"/>
<accession>A0A7M5V1E0</accession>
<comment type="subunit">
    <text evidence="3">Component of the ER membrane protein complex (EMC).</text>
</comment>
<proteinExistence type="inferred from homology"/>
<dbReference type="GO" id="GO:0000139">
    <property type="term" value="C:Golgi membrane"/>
    <property type="evidence" value="ECO:0007669"/>
    <property type="project" value="UniProtKB-SubCell"/>
</dbReference>
<dbReference type="PANTHER" id="PTHR21181:SF7">
    <property type="entry name" value="ER MEMBRANE PROTEIN COMPLEX SUBUNIT 5"/>
    <property type="match status" value="1"/>
</dbReference>
<sequence>MDILGRILLSVSILSLLHAGFSTIQYKTYLKLTEEDFQHIPIDITVQVLLSVVMAIFGIIRVAGELKDIHIAAELASKSWETVGNRQSFYNFNHRGQRLFQDLPED</sequence>
<evidence type="ECO:0000256" key="3">
    <source>
        <dbReference type="ARBA" id="ARBA00011276"/>
    </source>
</evidence>
<keyword evidence="8" id="KW-0333">Golgi apparatus</keyword>
<dbReference type="EnsemblMetazoa" id="CLYHEMT005881.1">
    <property type="protein sequence ID" value="CLYHEMP005881.1"/>
    <property type="gene ID" value="CLYHEMG005881"/>
</dbReference>
<dbReference type="GO" id="GO:0005886">
    <property type="term" value="C:plasma membrane"/>
    <property type="evidence" value="ECO:0007669"/>
    <property type="project" value="TreeGrafter"/>
</dbReference>
<dbReference type="RefSeq" id="XP_066935293.1">
    <property type="nucleotide sequence ID" value="XM_067079192.1"/>
</dbReference>
<comment type="caution">
    <text evidence="8">Lacks conserved residue(s) required for the propagation of feature annotation.</text>
</comment>
<comment type="subcellular location">
    <subcellularLocation>
        <location evidence="1">Endoplasmic reticulum membrane</location>
        <topology evidence="1">Multi-pass membrane protein</topology>
    </subcellularLocation>
    <subcellularLocation>
        <location evidence="8">Golgi apparatus membrane</location>
        <topology evidence="8">Multi-pass membrane protein</topology>
    </subcellularLocation>
    <subcellularLocation>
        <location evidence="8">Early endosome membrane</location>
        <topology evidence="8">Multi-pass membrane protein</topology>
    </subcellularLocation>
</comment>
<protein>
    <recommendedName>
        <fullName evidence="8">Membrane magnesium transporter</fullName>
    </recommendedName>
</protein>
<comment type="similarity">
    <text evidence="2 8">Belongs to the membrane magnesium transporter (TC 1.A.67) family.</text>
</comment>
<dbReference type="OrthoDB" id="44756at2759"/>
<dbReference type="PANTHER" id="PTHR21181">
    <property type="match status" value="1"/>
</dbReference>
<evidence type="ECO:0000313" key="9">
    <source>
        <dbReference type="EnsemblMetazoa" id="CLYHEMP005881.1"/>
    </source>
</evidence>
<dbReference type="Pfam" id="PF10270">
    <property type="entry name" value="MMgT"/>
    <property type="match status" value="1"/>
</dbReference>
<reference evidence="9" key="1">
    <citation type="submission" date="2021-01" db="UniProtKB">
        <authorList>
            <consortium name="EnsemblMetazoa"/>
        </authorList>
    </citation>
    <scope>IDENTIFICATION</scope>
</reference>
<keyword evidence="8" id="KW-0460">Magnesium</keyword>
<keyword evidence="10" id="KW-1185">Reference proteome</keyword>
<evidence type="ECO:0000256" key="8">
    <source>
        <dbReference type="RuleBase" id="RU367002"/>
    </source>
</evidence>
<keyword evidence="8" id="KW-0967">Endosome</keyword>
<evidence type="ECO:0000256" key="6">
    <source>
        <dbReference type="ARBA" id="ARBA00022989"/>
    </source>
</evidence>
<dbReference type="GO" id="GO:0072546">
    <property type="term" value="C:EMC complex"/>
    <property type="evidence" value="ECO:0007669"/>
    <property type="project" value="UniProtKB-UniRule"/>
</dbReference>
<comment type="function">
    <text evidence="8">Part of the endoplasmic reticulum membrane protein complex (EMC) that enables the energy-independent insertion into endoplasmic reticulum membranes of newly synthesized membrane proteins. May be involved in Mg(2+) transport.</text>
</comment>
<keyword evidence="4 8" id="KW-0812">Transmembrane</keyword>
<keyword evidence="8" id="KW-0813">Transport</keyword>
<evidence type="ECO:0000313" key="10">
    <source>
        <dbReference type="Proteomes" id="UP000594262"/>
    </source>
</evidence>
<dbReference type="InterPro" id="IPR018937">
    <property type="entry name" value="MMgT"/>
</dbReference>
<name>A0A7M5V1E0_9CNID</name>
<evidence type="ECO:0000256" key="5">
    <source>
        <dbReference type="ARBA" id="ARBA00022824"/>
    </source>
</evidence>
<evidence type="ECO:0000256" key="4">
    <source>
        <dbReference type="ARBA" id="ARBA00022692"/>
    </source>
</evidence>